<keyword evidence="3" id="KW-1185">Reference proteome</keyword>
<accession>A0ABP1IL64</accession>
<reference evidence="2 3" key="1">
    <citation type="submission" date="2024-07" db="EMBL/GenBank/DDBJ databases">
        <authorList>
            <person name="Akdeniz Z."/>
        </authorList>
    </citation>
    <scope>NUCLEOTIDE SEQUENCE [LARGE SCALE GENOMIC DNA]</scope>
</reference>
<feature type="chain" id="PRO_5045557969" evidence="1">
    <location>
        <begin position="17"/>
        <end position="1358"/>
    </location>
</feature>
<feature type="signal peptide" evidence="1">
    <location>
        <begin position="1"/>
        <end position="16"/>
    </location>
</feature>
<sequence length="1358" mass="158318">MKNLVLLLIIKAVGISRQCLQQQSDVQQAVETALGALLSTSISPLMYTENSYKLVKQLSNDILAASEQLGFIITGVAKSGMRLIDAISNELYPNAEKTLLSVQQCSLPCACKLFAANSKLSKSIFEYTIKSVAQYIVISKIDDTAFYAQLQQNLEISLQEVPDQIFDILQSLFDIAMCEPIRLTCIADQKINRQRNCLFVLVILNVQQLLITKLIKLYQSNSEHITQAENLLQLLLQTSLENDMPNSNGFSELYLELLQQRLFDQNDVNGFINKIEPFLKFQPFKNSGLRALVNATLKLNDEKLYEIVKLLNNEFTDSTCKYIYTDLLELTVEEQIKTFRNVKCKEVFIFAWGTLTTEKQSYIIAALTEEEISEIQKLEISKFSAFQSKMKQTQKDIDYYSLVQMLKENLANTLEKYEDMTPLNKIIIQSHMHQNAFTPQFMNSNLVKGVAFTHLFLQMFNNLLNSYTAEVFTNNHQKQTLQAKSQLKFDYKFLYLSFDDELVLFQTYYSYQRNIKVSLVKYQNATYLQMDNNGIIQRKELKNNVIQIQITKHLILVTSDSIVMRERVYLDDTIPIRILTGNFFTAVLENFRSFGNDLISELEPSVLREFLTTTMIKNLTNNQILLTCFQTAFQYSQRYPEFSKFWVFDIQNIGQMLIKANNNEFFVQIAQYIKQQRDIVNAIMLSILMIAKSLPFKEKRYFMLTILQSQSFLLSTQHINVSPIIWENAESETLIKISQPNTDIQSSLRQVLESWWPKLGVFEQLGSVYITNYSIQLKNYDLSQLANNQTTEVIIKYKIDVQEVILNAINQILYQTPRTQDIQIQGPDQFEEMQQYISVPYDIVQLLEICTKNKVQYQKKLIQDIQKLQKEKDKDLSGWQYFIQISQKTLIFVMFSDSIQKLLGNVEYFNEILDIFDTLQWDTNCAIAFIEFFIHAQGTRTKLRNKPYMEYLISTILAQQSFDRLSYLKQVQIENENARISKKVIDYLLVKMLESPVYFDLLITMVQYAYDDVQVNLTAKLTKEQLNKLFGVYAKSNSYCRQFCIQLITQQALLYKQDYEYIPQIIKQVGDQMVIYVETTHLSSQNMVMQLIFDNLKQPLSFGVISSMIHNQVNIPELDLLRERILLQSIQPKISDTELALVRAIHSQNTLHPFIQALSLTILLFNALRNNLNLQQLQLIKQKIDNLSVPIIFYLNQLPFTSLILKLHLSQHQFFKIINILELEIVPRQFHQQKYNRLGSVYEQFMDVKAALLKIDEFKFQAEQIDFCVIEEFVFDVCKLQREYNKVKWFNEDKNIEIDHQELRTVLNGFVAKFGKEIDKQIQLIQNGDYADIIEINRNARNHICAFQEVCMSWEGLK</sequence>
<evidence type="ECO:0000313" key="2">
    <source>
        <dbReference type="EMBL" id="CAL6018509.1"/>
    </source>
</evidence>
<organism evidence="2 3">
    <name type="scientific">Hexamita inflata</name>
    <dbReference type="NCBI Taxonomy" id="28002"/>
    <lineage>
        <taxon>Eukaryota</taxon>
        <taxon>Metamonada</taxon>
        <taxon>Diplomonadida</taxon>
        <taxon>Hexamitidae</taxon>
        <taxon>Hexamitinae</taxon>
        <taxon>Hexamita</taxon>
    </lineage>
</organism>
<protein>
    <submittedName>
        <fullName evidence="2">Hypothetical_protein</fullName>
    </submittedName>
</protein>
<gene>
    <name evidence="2" type="ORF">HINF_LOCUS26506</name>
</gene>
<evidence type="ECO:0000256" key="1">
    <source>
        <dbReference type="SAM" id="SignalP"/>
    </source>
</evidence>
<evidence type="ECO:0000313" key="3">
    <source>
        <dbReference type="Proteomes" id="UP001642409"/>
    </source>
</evidence>
<dbReference type="EMBL" id="CAXDID020000080">
    <property type="protein sequence ID" value="CAL6018509.1"/>
    <property type="molecule type" value="Genomic_DNA"/>
</dbReference>
<dbReference type="Proteomes" id="UP001642409">
    <property type="component" value="Unassembled WGS sequence"/>
</dbReference>
<proteinExistence type="predicted"/>
<keyword evidence="1" id="KW-0732">Signal</keyword>
<comment type="caution">
    <text evidence="2">The sequence shown here is derived from an EMBL/GenBank/DDBJ whole genome shotgun (WGS) entry which is preliminary data.</text>
</comment>
<name>A0ABP1IL64_9EUKA</name>